<dbReference type="EMBL" id="BFEA01000902">
    <property type="protein sequence ID" value="GBG91397.1"/>
    <property type="molecule type" value="Genomic_DNA"/>
</dbReference>
<feature type="compositionally biased region" description="Low complexity" evidence="6">
    <location>
        <begin position="597"/>
        <end position="619"/>
    </location>
</feature>
<dbReference type="InterPro" id="IPR045667">
    <property type="entry name" value="ORC3_N"/>
</dbReference>
<dbReference type="InterPro" id="IPR040855">
    <property type="entry name" value="ORC_WH_C"/>
</dbReference>
<evidence type="ECO:0000256" key="5">
    <source>
        <dbReference type="ARBA" id="ARBA00023242"/>
    </source>
</evidence>
<dbReference type="PANTHER" id="PTHR12748:SF0">
    <property type="entry name" value="ORIGIN RECOGNITION COMPLEX SUBUNIT 3"/>
    <property type="match status" value="1"/>
</dbReference>
<dbReference type="Proteomes" id="UP000265515">
    <property type="component" value="Unassembled WGS sequence"/>
</dbReference>
<dbReference type="GO" id="GO:0005664">
    <property type="term" value="C:nuclear origin of replication recognition complex"/>
    <property type="evidence" value="ECO:0007669"/>
    <property type="project" value="InterPro"/>
</dbReference>
<feature type="compositionally biased region" description="Gly residues" evidence="6">
    <location>
        <begin position="17"/>
        <end position="32"/>
    </location>
</feature>
<feature type="region of interest" description="Disordered" evidence="6">
    <location>
        <begin position="1"/>
        <end position="70"/>
    </location>
</feature>
<evidence type="ECO:0000256" key="2">
    <source>
        <dbReference type="ARBA" id="ARBA00010977"/>
    </source>
</evidence>
<protein>
    <submittedName>
        <fullName evidence="9">Uncharacterized protein</fullName>
    </submittedName>
</protein>
<feature type="compositionally biased region" description="Low complexity" evidence="6">
    <location>
        <begin position="631"/>
        <end position="640"/>
    </location>
</feature>
<dbReference type="Gramene" id="GBG91397">
    <property type="protein sequence ID" value="GBG91397"/>
    <property type="gene ID" value="CBR_g52284"/>
</dbReference>
<dbReference type="CDD" id="cd20704">
    <property type="entry name" value="Orc3"/>
    <property type="match status" value="2"/>
</dbReference>
<keyword evidence="3" id="KW-0235">DNA replication</keyword>
<feature type="region of interest" description="Disordered" evidence="6">
    <location>
        <begin position="592"/>
        <end position="654"/>
    </location>
</feature>
<accession>A0A388M9Z5</accession>
<evidence type="ECO:0000256" key="6">
    <source>
        <dbReference type="SAM" id="MobiDB-lite"/>
    </source>
</evidence>
<dbReference type="OMA" id="AEIQQPC"/>
<dbReference type="AlphaFoldDB" id="A0A388M9Z5"/>
<comment type="subcellular location">
    <subcellularLocation>
        <location evidence="1">Nucleus</location>
    </subcellularLocation>
</comment>
<dbReference type="GO" id="GO:0006270">
    <property type="term" value="P:DNA replication initiation"/>
    <property type="evidence" value="ECO:0007669"/>
    <property type="project" value="TreeGrafter"/>
</dbReference>
<sequence>MEEPACFVLHKPAPKDTGGGAGGGGGGGGGSSGREKSETSSRAQRYAAKNRGRMAGTGVHGLSGSDDDVSGGEGLPPCFAGEPASCRRLRLQAYKELWCSVEGRIKDIITRSNEDSFKLMYRWIKDTHGEDVHASGFVDDINVSGSDGDVDGEESARSPDYYSMSLAHQLPTALLFMGGIDSCDHSTTFAALSRYLDGKCHVACLKPSNFNSANSITPAVESMLKQFTGITPETTDIEILASWYFERSIVNQHPLVIIIEDAERCDSAILQHLVMILSDWRADLPIFLVLGMSTSAAALRRILPAAAIARLRPQRFAVKLSQHHLASVFREVLLDAKTSCGIVLADKVVDFLYGVFLRQELTVTSVLRGLQMAYLEHFSSQPLSFLCRELMKATSEVRMVQECGMLPRQLLEIAAKLPSAVREMKDAAVGRNNNQEAVSDRLGKALWASREAWRKWAVGVTCLHVAASMAGVLSGGSICELYRDALGSQFMSVGLPGQLPAAAAPSSSNPLAALRSDRLVSGFDDTSSSPWYCGNDADAVKCGPGVTLIRAISNRLREASSSTMEDLLATLEDLMHGFPEFQHDLQVLRRLMKDSSQQQQQQQQQPQQPQQPQQQQQQQRVEERSPPQLRAEAAAAAHLSGSGGSGDGSIEQKASGGATQAVAAAVGLRSSTAGGLTEGKLAGGVSGNPAAAAAAAGGGGGGNQQQEESDNAAAATEREDAGKPGLAGGGISESAAMAQRGMSAAMRRRMALQAPRQVRTQVTITAEKVSTVLRRIANELITSFELLPFHEVFCFSDVSVLEEAISATPRASIQHDLVAASARLKCECCTNDGSISSTMHDTSIAFCLYRHSDEYINIHDWYKSFEGIYAAPPSTPPRAREAAQSATKRGAGRPRKRSREEEEAGRQTVDREKGKERDADGCSEDERKKKSISSSQDAAALQARFVRATSELQVLGLVRVPGKRRPDHVQRVAYGG</sequence>
<dbReference type="Pfam" id="PF18137">
    <property type="entry name" value="WHD_ORC"/>
    <property type="match status" value="1"/>
</dbReference>
<comment type="similarity">
    <text evidence="2">Belongs to the ORC3 family.</text>
</comment>
<evidence type="ECO:0000313" key="10">
    <source>
        <dbReference type="Proteomes" id="UP000265515"/>
    </source>
</evidence>
<keyword evidence="5" id="KW-0539">Nucleus</keyword>
<dbReference type="Pfam" id="PF07034">
    <property type="entry name" value="ORC3_N"/>
    <property type="match status" value="1"/>
</dbReference>
<dbReference type="InterPro" id="IPR020795">
    <property type="entry name" value="ORC3"/>
</dbReference>
<evidence type="ECO:0000259" key="7">
    <source>
        <dbReference type="Pfam" id="PF07034"/>
    </source>
</evidence>
<organism evidence="9 10">
    <name type="scientific">Chara braunii</name>
    <name type="common">Braun's stonewort</name>
    <dbReference type="NCBI Taxonomy" id="69332"/>
    <lineage>
        <taxon>Eukaryota</taxon>
        <taxon>Viridiplantae</taxon>
        <taxon>Streptophyta</taxon>
        <taxon>Charophyceae</taxon>
        <taxon>Charales</taxon>
        <taxon>Characeae</taxon>
        <taxon>Chara</taxon>
    </lineage>
</organism>
<keyword evidence="4" id="KW-0238">DNA-binding</keyword>
<feature type="region of interest" description="Disordered" evidence="6">
    <location>
        <begin position="873"/>
        <end position="940"/>
    </location>
</feature>
<reference evidence="9 10" key="1">
    <citation type="journal article" date="2018" name="Cell">
        <title>The Chara Genome: Secondary Complexity and Implications for Plant Terrestrialization.</title>
        <authorList>
            <person name="Nishiyama T."/>
            <person name="Sakayama H."/>
            <person name="Vries J.D."/>
            <person name="Buschmann H."/>
            <person name="Saint-Marcoux D."/>
            <person name="Ullrich K.K."/>
            <person name="Haas F.B."/>
            <person name="Vanderstraeten L."/>
            <person name="Becker D."/>
            <person name="Lang D."/>
            <person name="Vosolsobe S."/>
            <person name="Rombauts S."/>
            <person name="Wilhelmsson P.K.I."/>
            <person name="Janitza P."/>
            <person name="Kern R."/>
            <person name="Heyl A."/>
            <person name="Rumpler F."/>
            <person name="Villalobos L.I.A.C."/>
            <person name="Clay J.M."/>
            <person name="Skokan R."/>
            <person name="Toyoda A."/>
            <person name="Suzuki Y."/>
            <person name="Kagoshima H."/>
            <person name="Schijlen E."/>
            <person name="Tajeshwar N."/>
            <person name="Catarino B."/>
            <person name="Hetherington A.J."/>
            <person name="Saltykova A."/>
            <person name="Bonnot C."/>
            <person name="Breuninger H."/>
            <person name="Symeonidi A."/>
            <person name="Radhakrishnan G.V."/>
            <person name="Van Nieuwerburgh F."/>
            <person name="Deforce D."/>
            <person name="Chang C."/>
            <person name="Karol K.G."/>
            <person name="Hedrich R."/>
            <person name="Ulvskov P."/>
            <person name="Glockner G."/>
            <person name="Delwiche C.F."/>
            <person name="Petrasek J."/>
            <person name="Van de Peer Y."/>
            <person name="Friml J."/>
            <person name="Beilby M."/>
            <person name="Dolan L."/>
            <person name="Kohara Y."/>
            <person name="Sugano S."/>
            <person name="Fujiyama A."/>
            <person name="Delaux P.-M."/>
            <person name="Quint M."/>
            <person name="TheiBen G."/>
            <person name="Hagemann M."/>
            <person name="Harholt J."/>
            <person name="Dunand C."/>
            <person name="Zachgo S."/>
            <person name="Langdale J."/>
            <person name="Maumus F."/>
            <person name="Straeten D.V.D."/>
            <person name="Gould S.B."/>
            <person name="Rensing S.A."/>
        </authorList>
    </citation>
    <scope>NUCLEOTIDE SEQUENCE [LARGE SCALE GENOMIC DNA]</scope>
    <source>
        <strain evidence="9 10">S276</strain>
    </source>
</reference>
<keyword evidence="10" id="KW-1185">Reference proteome</keyword>
<comment type="caution">
    <text evidence="9">The sequence shown here is derived from an EMBL/GenBank/DDBJ whole genome shotgun (WGS) entry which is preliminary data.</text>
</comment>
<dbReference type="GO" id="GO:0003688">
    <property type="term" value="F:DNA replication origin binding"/>
    <property type="evidence" value="ECO:0007669"/>
    <property type="project" value="TreeGrafter"/>
</dbReference>
<feature type="region of interest" description="Disordered" evidence="6">
    <location>
        <begin position="690"/>
        <end position="742"/>
    </location>
</feature>
<feature type="domain" description="Origin recognition complex subunit 3 N-terminal" evidence="7">
    <location>
        <begin position="86"/>
        <end position="386"/>
    </location>
</feature>
<dbReference type="GO" id="GO:0005656">
    <property type="term" value="C:nuclear pre-replicative complex"/>
    <property type="evidence" value="ECO:0007669"/>
    <property type="project" value="TreeGrafter"/>
</dbReference>
<evidence type="ECO:0000256" key="4">
    <source>
        <dbReference type="ARBA" id="ARBA00023125"/>
    </source>
</evidence>
<feature type="domain" description="Origin recognition complex subunit 3 winged helix C-terminal" evidence="8">
    <location>
        <begin position="810"/>
        <end position="974"/>
    </location>
</feature>
<dbReference type="STRING" id="69332.A0A388M9Z5"/>
<dbReference type="OrthoDB" id="10265211at2759"/>
<name>A0A388M9Z5_CHABU</name>
<evidence type="ECO:0000313" key="9">
    <source>
        <dbReference type="EMBL" id="GBG91397.1"/>
    </source>
</evidence>
<feature type="compositionally biased region" description="Basic and acidic residues" evidence="6">
    <location>
        <begin position="898"/>
        <end position="928"/>
    </location>
</feature>
<dbReference type="PANTHER" id="PTHR12748">
    <property type="entry name" value="ORIGIN RECOGNITION COMPLEX SUBUNIT 3"/>
    <property type="match status" value="1"/>
</dbReference>
<dbReference type="GO" id="GO:0031261">
    <property type="term" value="C:DNA replication preinitiation complex"/>
    <property type="evidence" value="ECO:0007669"/>
    <property type="project" value="TreeGrafter"/>
</dbReference>
<evidence type="ECO:0000256" key="1">
    <source>
        <dbReference type="ARBA" id="ARBA00004123"/>
    </source>
</evidence>
<proteinExistence type="inferred from homology"/>
<evidence type="ECO:0000256" key="3">
    <source>
        <dbReference type="ARBA" id="ARBA00022705"/>
    </source>
</evidence>
<evidence type="ECO:0000259" key="8">
    <source>
        <dbReference type="Pfam" id="PF18137"/>
    </source>
</evidence>
<gene>
    <name evidence="9" type="ORF">CBR_g52284</name>
</gene>